<dbReference type="Pfam" id="PF01368">
    <property type="entry name" value="DHH"/>
    <property type="match status" value="1"/>
</dbReference>
<dbReference type="Gene3D" id="3.90.1640.10">
    <property type="entry name" value="inorganic pyrophosphatase (n-terminal core)"/>
    <property type="match status" value="1"/>
</dbReference>
<protein>
    <submittedName>
        <fullName evidence="3">Bifunctional oligoribonuclease/PAP phosphatase NrnA</fullName>
    </submittedName>
</protein>
<dbReference type="Gene3D" id="3.10.310.30">
    <property type="match status" value="1"/>
</dbReference>
<dbReference type="InterPro" id="IPR001667">
    <property type="entry name" value="DDH_dom"/>
</dbReference>
<dbReference type="RefSeq" id="WP_308454410.1">
    <property type="nucleotide sequence ID" value="NZ_JAJEQR010000044.1"/>
</dbReference>
<evidence type="ECO:0000313" key="4">
    <source>
        <dbReference type="Proteomes" id="UP001198182"/>
    </source>
</evidence>
<dbReference type="InterPro" id="IPR003156">
    <property type="entry name" value="DHHA1_dom"/>
</dbReference>
<feature type="domain" description="DHHA1" evidence="2">
    <location>
        <begin position="229"/>
        <end position="298"/>
    </location>
</feature>
<dbReference type="Pfam" id="PF02272">
    <property type="entry name" value="DHHA1"/>
    <property type="match status" value="1"/>
</dbReference>
<keyword evidence="4" id="KW-1185">Reference proteome</keyword>
<evidence type="ECO:0000313" key="3">
    <source>
        <dbReference type="EMBL" id="MCC2231925.1"/>
    </source>
</evidence>
<comment type="caution">
    <text evidence="3">The sequence shown here is derived from an EMBL/GenBank/DDBJ whole genome shotgun (WGS) entry which is preliminary data.</text>
</comment>
<accession>A0AAE3JFZ5</accession>
<sequence>MKKIDELPENVGRIVIAGHIHPDGDCVGSCLGLKNYLSVIRPRAQVDIYLEKFSEDFGFLQGAGEVCHELPEREPYDVAFVLDCSDTERLGDAVKYFTAAKRRICIDHHITNEGFSDENIICPDASSTCEVLYSLMEDSFVNRAVAECLYTGIVHDTGVFKHSNTKEETMRIAGRLITKGADPSYIIDETFYKKTFAQNKALARALDTAELWLDGAVIGSVITEKDFEELGIGSGDLDGIVDQLRVTDGVEAAVFLYEAPEGKCKVSMRANGSVDVSRIAREFGGGGHVKAAGCTVSGGWREIIDQIAGRIAEQLEH</sequence>
<dbReference type="PANTHER" id="PTHR47618:SF1">
    <property type="entry name" value="BIFUNCTIONAL OLIGORIBONUCLEASE AND PAP PHOSPHATASE NRNA"/>
    <property type="match status" value="1"/>
</dbReference>
<dbReference type="InterPro" id="IPR051319">
    <property type="entry name" value="Oligoribo/pAp-PDE_c-di-AMP_PDE"/>
</dbReference>
<dbReference type="AlphaFoldDB" id="A0AAE3JFZ5"/>
<dbReference type="GO" id="GO:0003676">
    <property type="term" value="F:nucleic acid binding"/>
    <property type="evidence" value="ECO:0007669"/>
    <property type="project" value="InterPro"/>
</dbReference>
<dbReference type="Proteomes" id="UP001198182">
    <property type="component" value="Unassembled WGS sequence"/>
</dbReference>
<dbReference type="SUPFAM" id="SSF64182">
    <property type="entry name" value="DHH phosphoesterases"/>
    <property type="match status" value="1"/>
</dbReference>
<name>A0AAE3JFZ5_9FIRM</name>
<dbReference type="PANTHER" id="PTHR47618">
    <property type="entry name" value="BIFUNCTIONAL OLIGORIBONUCLEASE AND PAP PHOSPHATASE NRNA"/>
    <property type="match status" value="1"/>
</dbReference>
<dbReference type="InterPro" id="IPR038763">
    <property type="entry name" value="DHH_sf"/>
</dbReference>
<evidence type="ECO:0000259" key="1">
    <source>
        <dbReference type="Pfam" id="PF01368"/>
    </source>
</evidence>
<organism evidence="3 4">
    <name type="scientific">Hominifimenecus microfluidus</name>
    <dbReference type="NCBI Taxonomy" id="2885348"/>
    <lineage>
        <taxon>Bacteria</taxon>
        <taxon>Bacillati</taxon>
        <taxon>Bacillota</taxon>
        <taxon>Clostridia</taxon>
        <taxon>Lachnospirales</taxon>
        <taxon>Lachnospiraceae</taxon>
        <taxon>Hominifimenecus</taxon>
    </lineage>
</organism>
<proteinExistence type="predicted"/>
<reference evidence="3" key="1">
    <citation type="submission" date="2021-10" db="EMBL/GenBank/DDBJ databases">
        <title>Anaerobic single-cell dispensing facilitates the cultivation of human gut bacteria.</title>
        <authorList>
            <person name="Afrizal A."/>
        </authorList>
    </citation>
    <scope>NUCLEOTIDE SEQUENCE</scope>
    <source>
        <strain evidence="3">CLA-AA-H215</strain>
    </source>
</reference>
<gene>
    <name evidence="3" type="ORF">LKD81_13120</name>
</gene>
<dbReference type="EMBL" id="JAJEQR010000044">
    <property type="protein sequence ID" value="MCC2231925.1"/>
    <property type="molecule type" value="Genomic_DNA"/>
</dbReference>
<feature type="domain" description="DDH" evidence="1">
    <location>
        <begin position="13"/>
        <end position="153"/>
    </location>
</feature>
<evidence type="ECO:0000259" key="2">
    <source>
        <dbReference type="Pfam" id="PF02272"/>
    </source>
</evidence>